<evidence type="ECO:0000313" key="2">
    <source>
        <dbReference type="EMBL" id="UUX48532.1"/>
    </source>
</evidence>
<dbReference type="PANTHER" id="PTHR37947">
    <property type="entry name" value="BLL2462 PROTEIN"/>
    <property type="match status" value="1"/>
</dbReference>
<dbReference type="EMBL" id="CP102480">
    <property type="protein sequence ID" value="UUX48532.1"/>
    <property type="molecule type" value="Genomic_DNA"/>
</dbReference>
<dbReference type="PANTHER" id="PTHR37947:SF1">
    <property type="entry name" value="BLL2462 PROTEIN"/>
    <property type="match status" value="1"/>
</dbReference>
<reference evidence="2" key="1">
    <citation type="submission" date="2022-08" db="EMBL/GenBank/DDBJ databases">
        <title>Nisaea acidiphila sp. nov., isolated from a marine algal debris and emended description of the genus Nisaea Urios et al. 2008.</title>
        <authorList>
            <person name="Kwon K."/>
        </authorList>
    </citation>
    <scope>NUCLEOTIDE SEQUENCE</scope>
    <source>
        <strain evidence="2">MEBiC11861</strain>
    </source>
</reference>
<evidence type="ECO:0000256" key="1">
    <source>
        <dbReference type="SAM" id="Phobius"/>
    </source>
</evidence>
<protein>
    <recommendedName>
        <fullName evidence="4">Glutamine amidotransferase domain-containing protein</fullName>
    </recommendedName>
</protein>
<evidence type="ECO:0000313" key="3">
    <source>
        <dbReference type="Proteomes" id="UP001060336"/>
    </source>
</evidence>
<gene>
    <name evidence="2" type="ORF">NUH88_14055</name>
</gene>
<keyword evidence="1" id="KW-0812">Transmembrane</keyword>
<feature type="transmembrane region" description="Helical" evidence="1">
    <location>
        <begin position="14"/>
        <end position="34"/>
    </location>
</feature>
<organism evidence="2 3">
    <name type="scientific">Nisaea acidiphila</name>
    <dbReference type="NCBI Taxonomy" id="1862145"/>
    <lineage>
        <taxon>Bacteria</taxon>
        <taxon>Pseudomonadati</taxon>
        <taxon>Pseudomonadota</taxon>
        <taxon>Alphaproteobacteria</taxon>
        <taxon>Rhodospirillales</taxon>
        <taxon>Thalassobaculaceae</taxon>
        <taxon>Nisaea</taxon>
    </lineage>
</organism>
<dbReference type="Proteomes" id="UP001060336">
    <property type="component" value="Chromosome"/>
</dbReference>
<sequence>MIGSAVGLDFSPMIPWWAIAALGAVGLALVIYTATMRGRGAVWRTLALAVLIAGLANPYLIAEDRDPRNDVAVLLLDESTSQSIDGRSVRASQIAEDLTAQLERFEDLDLRVVSLEGGRARAGSGRDGTRLFAALRDVLDDVPQGRLAGVLAITDGQSHDRVEEMRGRDLGAPLHVILSGRRGERDRRLVVEHVPSFGVVGRSVTAKIRIEDPDAAAGVPLELSIDGVARPDQMVRANQVVEIEIPIEHGGETIVELTAGPGPDELTEKNNRAVLAINGVRDRLRVLLVSGAPHSGERTWRDLLKADPSVDLVHFTILRPPEKQDGTPVRELSLIAFPVRELFELKLDEFDLIIFDQYQRRGVLPRSYLRNIVEFVRGGGAFLEASGPPFASRLSLANTPLGEVLPAMPTGAIVEEPFRAHTTMDGHRHPVTADLPGGPLLDADGIEAEAASWGRWFRQIEADVLRGVVLMDGPEGRPLLVLDRFGEGRVAHLLTDQMWLWTRGFDGGGPQAEVLRRTAHWLMREPDLEENDLRVRVRGEEIEVIRRSLDGELPDVTMTLPDGREIVLPLARTGPGRGQASFTTDQVGLHSFTDGVLTKLAAVGALNPIELSDVRTTDEWLGPLAEQTGGSVTWGAEESVPDLRRVRAGRATSGRDWAGLLRNEDYIVTGVRTVPLLPGVLVLLLVIGGIIMAWRREAG</sequence>
<feature type="transmembrane region" description="Helical" evidence="1">
    <location>
        <begin position="676"/>
        <end position="694"/>
    </location>
</feature>
<keyword evidence="1" id="KW-1133">Transmembrane helix</keyword>
<dbReference type="Gene3D" id="3.40.50.880">
    <property type="match status" value="1"/>
</dbReference>
<keyword evidence="1" id="KW-0472">Membrane</keyword>
<dbReference type="RefSeq" id="WP_257767039.1">
    <property type="nucleotide sequence ID" value="NZ_CP102480.1"/>
</dbReference>
<dbReference type="KEGG" id="naci:NUH88_14055"/>
<accession>A0A9J7AQ96</accession>
<dbReference type="SUPFAM" id="SSF52317">
    <property type="entry name" value="Class I glutamine amidotransferase-like"/>
    <property type="match status" value="1"/>
</dbReference>
<feature type="transmembrane region" description="Helical" evidence="1">
    <location>
        <begin position="41"/>
        <end position="61"/>
    </location>
</feature>
<name>A0A9J7AQ96_9PROT</name>
<dbReference type="AlphaFoldDB" id="A0A9J7AQ96"/>
<evidence type="ECO:0008006" key="4">
    <source>
        <dbReference type="Google" id="ProtNLM"/>
    </source>
</evidence>
<dbReference type="InterPro" id="IPR029062">
    <property type="entry name" value="Class_I_gatase-like"/>
</dbReference>
<proteinExistence type="predicted"/>
<keyword evidence="3" id="KW-1185">Reference proteome</keyword>